<keyword evidence="1" id="KW-0812">Transmembrane</keyword>
<dbReference type="AlphaFoldDB" id="A0AAF3F9T9"/>
<proteinExistence type="predicted"/>
<evidence type="ECO:0000313" key="3">
    <source>
        <dbReference type="WBParaSite" id="MBELARI_LOCUS3664"/>
    </source>
</evidence>
<dbReference type="SUPFAM" id="SSF90112">
    <property type="entry name" value="Neurotransmitter-gated ion-channel transmembrane pore"/>
    <property type="match status" value="1"/>
</dbReference>
<evidence type="ECO:0000313" key="4">
    <source>
        <dbReference type="WBParaSite" id="MBELARI_LOCUS9581"/>
    </source>
</evidence>
<dbReference type="WBParaSite" id="MBELARI_LOCUS9581">
    <property type="protein sequence ID" value="MBELARI_LOCUS9581"/>
    <property type="gene ID" value="MBELARI_LOCUS9581"/>
</dbReference>
<organism evidence="2 3">
    <name type="scientific">Mesorhabditis belari</name>
    <dbReference type="NCBI Taxonomy" id="2138241"/>
    <lineage>
        <taxon>Eukaryota</taxon>
        <taxon>Metazoa</taxon>
        <taxon>Ecdysozoa</taxon>
        <taxon>Nematoda</taxon>
        <taxon>Chromadorea</taxon>
        <taxon>Rhabditida</taxon>
        <taxon>Rhabditina</taxon>
        <taxon>Rhabditomorpha</taxon>
        <taxon>Rhabditoidea</taxon>
        <taxon>Rhabditidae</taxon>
        <taxon>Mesorhabditinae</taxon>
        <taxon>Mesorhabditis</taxon>
    </lineage>
</organism>
<feature type="transmembrane region" description="Helical" evidence="1">
    <location>
        <begin position="53"/>
        <end position="75"/>
    </location>
</feature>
<dbReference type="InterPro" id="IPR038050">
    <property type="entry name" value="Neuro_actylchol_rec"/>
</dbReference>
<dbReference type="InterPro" id="IPR036719">
    <property type="entry name" value="Neuro-gated_channel_TM_sf"/>
</dbReference>
<keyword evidence="1" id="KW-1133">Transmembrane helix</keyword>
<dbReference type="Proteomes" id="UP000887575">
    <property type="component" value="Unassembled WGS sequence"/>
</dbReference>
<dbReference type="Gene3D" id="1.20.58.390">
    <property type="entry name" value="Neurotransmitter-gated ion-channel transmembrane domain"/>
    <property type="match status" value="1"/>
</dbReference>
<dbReference type="GO" id="GO:0006811">
    <property type="term" value="P:monoatomic ion transport"/>
    <property type="evidence" value="ECO:0007669"/>
    <property type="project" value="InterPro"/>
</dbReference>
<dbReference type="WBParaSite" id="MBELARI_LOCUS3664">
    <property type="protein sequence ID" value="MBELARI_LOCUS3664"/>
    <property type="gene ID" value="MBELARI_LOCUS3664"/>
</dbReference>
<keyword evidence="1" id="KW-0472">Membrane</keyword>
<protein>
    <submittedName>
        <fullName evidence="3 4">Uncharacterized protein</fullName>
    </submittedName>
</protein>
<feature type="transmembrane region" description="Helical" evidence="1">
    <location>
        <begin position="113"/>
        <end position="133"/>
    </location>
</feature>
<dbReference type="GO" id="GO:0016020">
    <property type="term" value="C:membrane"/>
    <property type="evidence" value="ECO:0007669"/>
    <property type="project" value="InterPro"/>
</dbReference>
<evidence type="ECO:0000256" key="1">
    <source>
        <dbReference type="SAM" id="Phobius"/>
    </source>
</evidence>
<feature type="transmembrane region" description="Helical" evidence="1">
    <location>
        <begin position="279"/>
        <end position="298"/>
    </location>
</feature>
<accession>A0AAF3F9T9</accession>
<keyword evidence="2" id="KW-1185">Reference proteome</keyword>
<evidence type="ECO:0000313" key="2">
    <source>
        <dbReference type="Proteomes" id="UP000887575"/>
    </source>
</evidence>
<sequence>MKNFLGSWEVYDAWRRHCYWGPTGCKNEVPDGNPEWYWSLLEFGVKLRRHAPYFVLTVVLPTFLSCLLTLASFWIDTPSMAVGLNVFNILLQGLFGWDLIRELPPGSGSVPKIVSLYGLNLSLTAIAFTLHVFMQYFEFILPKEFTIPLPKIGESLTKLSQYQLFKSKGLTFDPQTLLQNENFDETMYSYDQSLPKVSSGISLGSGSVLSNENPQMNSLGSADGLVDLGDDGNGGQSVEEREQPNGQVETVMTIVGNESIAVDTSSPLTQQIFLIRRTVFCLMAIIYGIAFPICTINWF</sequence>
<reference evidence="3 4" key="1">
    <citation type="submission" date="2024-02" db="UniProtKB">
        <authorList>
            <consortium name="WormBaseParasite"/>
        </authorList>
    </citation>
    <scope>IDENTIFICATION</scope>
</reference>
<name>A0AAF3F9T9_9BILA</name>